<evidence type="ECO:0000313" key="2">
    <source>
        <dbReference type="EMBL" id="KAE9537876.1"/>
    </source>
</evidence>
<reference evidence="2 3" key="1">
    <citation type="submission" date="2019-08" db="EMBL/GenBank/DDBJ databases">
        <title>The genome of the soybean aphid Biotype 1, its phylome, world population structure and adaptation to the North American continent.</title>
        <authorList>
            <person name="Giordano R."/>
            <person name="Donthu R.K."/>
            <person name="Hernandez A.G."/>
            <person name="Wright C.L."/>
            <person name="Zimin A.V."/>
        </authorList>
    </citation>
    <scope>NUCLEOTIDE SEQUENCE [LARGE SCALE GENOMIC DNA]</scope>
    <source>
        <tissue evidence="2">Whole aphids</tissue>
    </source>
</reference>
<dbReference type="Proteomes" id="UP000475862">
    <property type="component" value="Unassembled WGS sequence"/>
</dbReference>
<comment type="caution">
    <text evidence="2">The sequence shown here is derived from an EMBL/GenBank/DDBJ whole genome shotgun (WGS) entry which is preliminary data.</text>
</comment>
<feature type="region of interest" description="Disordered" evidence="1">
    <location>
        <begin position="44"/>
        <end position="63"/>
    </location>
</feature>
<feature type="region of interest" description="Disordered" evidence="1">
    <location>
        <begin position="88"/>
        <end position="115"/>
    </location>
</feature>
<evidence type="ECO:0000313" key="3">
    <source>
        <dbReference type="Proteomes" id="UP000475862"/>
    </source>
</evidence>
<evidence type="ECO:0000256" key="1">
    <source>
        <dbReference type="SAM" id="MobiDB-lite"/>
    </source>
</evidence>
<dbReference type="EMBL" id="VYZN01000017">
    <property type="protein sequence ID" value="KAE9537876.1"/>
    <property type="molecule type" value="Genomic_DNA"/>
</dbReference>
<protein>
    <submittedName>
        <fullName evidence="2">Uncharacterized protein</fullName>
    </submittedName>
</protein>
<keyword evidence="3" id="KW-1185">Reference proteome</keyword>
<sequence length="231" mass="25522">MFPGGCCDDPAAVPSSMYTAGTMMPLAVTGFAPSAVGRHSFAPHLQQQHHHQQHGNPQLPYHQLCDSSMQRRSHRNLCAAMSPVTSLDNGYRSVSSSSLSPPMSSSSSMSPVSYQPVYSPNQPSYDCHGVPAHPSVADFPPQPHNQYYIPYDSNHPPMGGLNDAQVPVPAMLPNHSLQNNNYYHSSNNNNNSYNNNNYNNVKYNNINNNNNPYTDRCEYRNVIADKPTTNK</sequence>
<accession>A0A6G0TUD4</accession>
<name>A0A6G0TUD4_APHGL</name>
<organism evidence="2 3">
    <name type="scientific">Aphis glycines</name>
    <name type="common">Soybean aphid</name>
    <dbReference type="NCBI Taxonomy" id="307491"/>
    <lineage>
        <taxon>Eukaryota</taxon>
        <taxon>Metazoa</taxon>
        <taxon>Ecdysozoa</taxon>
        <taxon>Arthropoda</taxon>
        <taxon>Hexapoda</taxon>
        <taxon>Insecta</taxon>
        <taxon>Pterygota</taxon>
        <taxon>Neoptera</taxon>
        <taxon>Paraneoptera</taxon>
        <taxon>Hemiptera</taxon>
        <taxon>Sternorrhyncha</taxon>
        <taxon>Aphidomorpha</taxon>
        <taxon>Aphidoidea</taxon>
        <taxon>Aphididae</taxon>
        <taxon>Aphidini</taxon>
        <taxon>Aphis</taxon>
        <taxon>Aphis</taxon>
    </lineage>
</organism>
<feature type="compositionally biased region" description="Low complexity" evidence="1">
    <location>
        <begin position="93"/>
        <end position="115"/>
    </location>
</feature>
<dbReference type="AlphaFoldDB" id="A0A6G0TUD4"/>
<proteinExistence type="predicted"/>
<gene>
    <name evidence="2" type="ORF">AGLY_005848</name>
</gene>